<dbReference type="AlphaFoldDB" id="A0A7J0BXR4"/>
<dbReference type="EMBL" id="BLVP01000010">
    <property type="protein sequence ID" value="GFM37971.1"/>
    <property type="molecule type" value="Genomic_DNA"/>
</dbReference>
<evidence type="ECO:0000313" key="2">
    <source>
        <dbReference type="Proteomes" id="UP000503820"/>
    </source>
</evidence>
<name>A0A7J0BXR4_9BACT</name>
<protein>
    <recommendedName>
        <fullName evidence="3">Transcriptional regulator</fullName>
    </recommendedName>
</protein>
<dbReference type="Proteomes" id="UP000503820">
    <property type="component" value="Unassembled WGS sequence"/>
</dbReference>
<proteinExistence type="predicted"/>
<evidence type="ECO:0000313" key="1">
    <source>
        <dbReference type="EMBL" id="GFM37971.1"/>
    </source>
</evidence>
<keyword evidence="2" id="KW-1185">Reference proteome</keyword>
<evidence type="ECO:0008006" key="3">
    <source>
        <dbReference type="Google" id="ProtNLM"/>
    </source>
</evidence>
<sequence length="137" mass="15017">MSKGLFDLRARAGEAKKRVPVLDKVRASWTTPPDWLLGLAMACDQSSLRTIAARLSVSPTLISLVANNKYHAPTDHLETQVRTILLPHGDVYCPVLGTITAEHCHLEQGMPFISSNPLRVKLYRACLGCANAQKNTP</sequence>
<comment type="caution">
    <text evidence="1">The sequence shown here is derived from an EMBL/GenBank/DDBJ whole genome shotgun (WGS) entry which is preliminary data.</text>
</comment>
<accession>A0A7J0BXR4</accession>
<gene>
    <name evidence="1" type="ORF">DSM19430T_26550</name>
</gene>
<reference evidence="1 2" key="1">
    <citation type="submission" date="2020-05" db="EMBL/GenBank/DDBJ databases">
        <title>Draft genome sequence of Desulfovibrio psychrotolerans JS1T.</title>
        <authorList>
            <person name="Ueno A."/>
            <person name="Tamazawa S."/>
            <person name="Tamamura S."/>
            <person name="Murakami T."/>
            <person name="Kiyama T."/>
            <person name="Inomata H."/>
            <person name="Amano Y."/>
            <person name="Miyakawa K."/>
            <person name="Tamaki H."/>
            <person name="Naganuma T."/>
            <person name="Kaneko K."/>
        </authorList>
    </citation>
    <scope>NUCLEOTIDE SEQUENCE [LARGE SCALE GENOMIC DNA]</scope>
    <source>
        <strain evidence="1 2">JS1</strain>
    </source>
</reference>
<dbReference type="RefSeq" id="WP_174410583.1">
    <property type="nucleotide sequence ID" value="NZ_BLVP01000010.1"/>
</dbReference>
<organism evidence="1 2">
    <name type="scientific">Desulfovibrio psychrotolerans</name>
    <dbReference type="NCBI Taxonomy" id="415242"/>
    <lineage>
        <taxon>Bacteria</taxon>
        <taxon>Pseudomonadati</taxon>
        <taxon>Thermodesulfobacteriota</taxon>
        <taxon>Desulfovibrionia</taxon>
        <taxon>Desulfovibrionales</taxon>
        <taxon>Desulfovibrionaceae</taxon>
        <taxon>Desulfovibrio</taxon>
    </lineage>
</organism>